<organism evidence="1 2">
    <name type="scientific">Paramecium pentaurelia</name>
    <dbReference type="NCBI Taxonomy" id="43138"/>
    <lineage>
        <taxon>Eukaryota</taxon>
        <taxon>Sar</taxon>
        <taxon>Alveolata</taxon>
        <taxon>Ciliophora</taxon>
        <taxon>Intramacronucleata</taxon>
        <taxon>Oligohymenophorea</taxon>
        <taxon>Peniculida</taxon>
        <taxon>Parameciidae</taxon>
        <taxon>Paramecium</taxon>
    </lineage>
</organism>
<dbReference type="AlphaFoldDB" id="A0A8S1S380"/>
<protein>
    <submittedName>
        <fullName evidence="1">Uncharacterized protein</fullName>
    </submittedName>
</protein>
<dbReference type="Proteomes" id="UP000689195">
    <property type="component" value="Unassembled WGS sequence"/>
</dbReference>
<evidence type="ECO:0000313" key="1">
    <source>
        <dbReference type="EMBL" id="CAD8134072.1"/>
    </source>
</evidence>
<dbReference type="EMBL" id="CAJJDO010000003">
    <property type="protein sequence ID" value="CAD8134072.1"/>
    <property type="molecule type" value="Genomic_DNA"/>
</dbReference>
<keyword evidence="2" id="KW-1185">Reference proteome</keyword>
<accession>A0A8S1S380</accession>
<evidence type="ECO:0000313" key="2">
    <source>
        <dbReference type="Proteomes" id="UP000689195"/>
    </source>
</evidence>
<name>A0A8S1S380_9CILI</name>
<gene>
    <name evidence="1" type="ORF">PPENT_87.1.T0030119</name>
</gene>
<proteinExistence type="predicted"/>
<sequence length="222" mass="25697">MSINFKFNGKQVQCKNNDKFADIFDEYISKGKFQDQIWILNAQVLSGILKNTKIIAYVKEDCNLECYPKTHPIGLNPCPHPIDLKTCPCPCPFPINLNPQPIQSDPKQRIQIDDRTGEEQTEFKIVKEYKVQIKDYGKTVILEKVDGSFQVIFLEENASEKEQNNIMLQPQDVIISPEYQLKLSMGQDQKQFTKILFLKDFKGIAIKWVTGLQTKFEFQLDN</sequence>
<comment type="caution">
    <text evidence="1">The sequence shown here is derived from an EMBL/GenBank/DDBJ whole genome shotgun (WGS) entry which is preliminary data.</text>
</comment>
<reference evidence="1" key="1">
    <citation type="submission" date="2021-01" db="EMBL/GenBank/DDBJ databases">
        <authorList>
            <consortium name="Genoscope - CEA"/>
            <person name="William W."/>
        </authorList>
    </citation>
    <scope>NUCLEOTIDE SEQUENCE</scope>
</reference>